<gene>
    <name evidence="14" type="primary">LOC111132139</name>
</gene>
<keyword evidence="5" id="KW-0963">Cytoplasm</keyword>
<comment type="subunit">
    <text evidence="4">Homodimer.</text>
</comment>
<protein>
    <recommendedName>
        <fullName evidence="11">Selenocysteine lyase</fullName>
        <ecNumber evidence="10">4.4.1.16</ecNumber>
    </recommendedName>
</protein>
<evidence type="ECO:0000256" key="5">
    <source>
        <dbReference type="ARBA" id="ARBA00022490"/>
    </source>
</evidence>
<dbReference type="PANTHER" id="PTHR11601">
    <property type="entry name" value="CYSTEINE DESULFURYLASE FAMILY MEMBER"/>
    <property type="match status" value="1"/>
</dbReference>
<dbReference type="InterPro" id="IPR016454">
    <property type="entry name" value="Cysteine_dSase"/>
</dbReference>
<evidence type="ECO:0000256" key="11">
    <source>
        <dbReference type="ARBA" id="ARBA00040554"/>
    </source>
</evidence>
<keyword evidence="8" id="KW-0456">Lyase</keyword>
<dbReference type="AlphaFoldDB" id="A0A8B8E4R8"/>
<evidence type="ECO:0000256" key="8">
    <source>
        <dbReference type="ARBA" id="ARBA00023239"/>
    </source>
</evidence>
<dbReference type="GeneID" id="111132139"/>
<comment type="subcellular location">
    <subcellularLocation>
        <location evidence="2">Cytoplasm</location>
        <location evidence="2">Cytosol</location>
    </subcellularLocation>
</comment>
<dbReference type="InterPro" id="IPR000192">
    <property type="entry name" value="Aminotrans_V_dom"/>
</dbReference>
<dbReference type="RefSeq" id="XP_022335577.1">
    <property type="nucleotide sequence ID" value="XM_022479869.1"/>
</dbReference>
<dbReference type="FunFam" id="3.40.640.10:FF:000083">
    <property type="entry name" value="Selenocysteine lyase"/>
    <property type="match status" value="1"/>
</dbReference>
<evidence type="ECO:0000256" key="3">
    <source>
        <dbReference type="ARBA" id="ARBA00009236"/>
    </source>
</evidence>
<evidence type="ECO:0000259" key="12">
    <source>
        <dbReference type="Pfam" id="PF00266"/>
    </source>
</evidence>
<organism evidence="13 14">
    <name type="scientific">Crassostrea virginica</name>
    <name type="common">Eastern oyster</name>
    <dbReference type="NCBI Taxonomy" id="6565"/>
    <lineage>
        <taxon>Eukaryota</taxon>
        <taxon>Metazoa</taxon>
        <taxon>Spiralia</taxon>
        <taxon>Lophotrochozoa</taxon>
        <taxon>Mollusca</taxon>
        <taxon>Bivalvia</taxon>
        <taxon>Autobranchia</taxon>
        <taxon>Pteriomorphia</taxon>
        <taxon>Ostreida</taxon>
        <taxon>Ostreoidea</taxon>
        <taxon>Ostreidae</taxon>
        <taxon>Crassostrea</taxon>
    </lineage>
</organism>
<comment type="function">
    <text evidence="9">Catalyzes the decomposition of L-selenocysteine to L-alanine and elemental selenium.</text>
</comment>
<dbReference type="InterPro" id="IPR015422">
    <property type="entry name" value="PyrdxlP-dep_Trfase_small"/>
</dbReference>
<evidence type="ECO:0000256" key="1">
    <source>
        <dbReference type="ARBA" id="ARBA00001933"/>
    </source>
</evidence>
<dbReference type="SUPFAM" id="SSF53383">
    <property type="entry name" value="PLP-dependent transferases"/>
    <property type="match status" value="1"/>
</dbReference>
<evidence type="ECO:0000256" key="6">
    <source>
        <dbReference type="ARBA" id="ARBA00022679"/>
    </source>
</evidence>
<keyword evidence="7" id="KW-0663">Pyridoxal phosphate</keyword>
<dbReference type="Gene3D" id="3.40.640.10">
    <property type="entry name" value="Type I PLP-dependent aspartate aminotransferase-like (Major domain)"/>
    <property type="match status" value="1"/>
</dbReference>
<evidence type="ECO:0000256" key="9">
    <source>
        <dbReference type="ARBA" id="ARBA00037407"/>
    </source>
</evidence>
<dbReference type="InterPro" id="IPR015424">
    <property type="entry name" value="PyrdxlP-dep_Trfase"/>
</dbReference>
<comment type="similarity">
    <text evidence="3">Belongs to the class-V pyridoxal-phosphate-dependent aminotransferase family.</text>
</comment>
<evidence type="ECO:0000256" key="10">
    <source>
        <dbReference type="ARBA" id="ARBA00039054"/>
    </source>
</evidence>
<dbReference type="GO" id="GO:0016740">
    <property type="term" value="F:transferase activity"/>
    <property type="evidence" value="ECO:0007669"/>
    <property type="project" value="UniProtKB-KW"/>
</dbReference>
<accession>A0A8B8E4R8</accession>
<proteinExistence type="inferred from homology"/>
<dbReference type="KEGG" id="cvn:111132139"/>
<evidence type="ECO:0000313" key="13">
    <source>
        <dbReference type="Proteomes" id="UP000694844"/>
    </source>
</evidence>
<dbReference type="Gene3D" id="3.90.1150.10">
    <property type="entry name" value="Aspartate Aminotransferase, domain 1"/>
    <property type="match status" value="1"/>
</dbReference>
<dbReference type="Pfam" id="PF00266">
    <property type="entry name" value="Aminotran_5"/>
    <property type="match status" value="1"/>
</dbReference>
<dbReference type="Proteomes" id="UP000694844">
    <property type="component" value="Chromosome 5"/>
</dbReference>
<dbReference type="FunFam" id="3.90.1150.10:FF:000065">
    <property type="entry name" value="Selenocysteine lyase"/>
    <property type="match status" value="1"/>
</dbReference>
<sequence length="432" mass="47250">MDEKESSTDGMAQSRIYLDNNATTPLELDVKEAITSALSKAWGNPSSSHTQGIEAKAIIEESRQYVAEMLGAKASDMIFNSGGTEGNNMILQTGVKYFHSNRHCINNGSMEKDHLPHFITSNLEHDAVKLVLEHFAEEGIASVTFVPASSKTGHVMVDDVIAAIRPSTCMISLMLANNETGIIQPVKEIFERVKQINTSRKSVPKILLHTDAAQAIGKIPVNVQDLGADYLTVVGHKFYGPRIGAIYVKDLGSGKEVPLYPMFYGGGQERNYRPGTENTAMIAGLGQASKLVTENIDKYNKHMQKIRDYLEERLKGEFGDGVCFNGRIGTSCRIPNTCNVSFLSVDCTGSEVLSNCKLVQASIGAACHSQNRPSPILLALDIEETVARRAIRLSVGRETTQEDIDKAVNDLKQAVKKIQNRNGGLSPQFVEY</sequence>
<dbReference type="GO" id="GO:0009000">
    <property type="term" value="F:selenocysteine lyase activity"/>
    <property type="evidence" value="ECO:0007669"/>
    <property type="project" value="UniProtKB-EC"/>
</dbReference>
<name>A0A8B8E4R8_CRAVI</name>
<evidence type="ECO:0000313" key="14">
    <source>
        <dbReference type="RefSeq" id="XP_022335577.1"/>
    </source>
</evidence>
<comment type="cofactor">
    <cofactor evidence="1">
        <name>pyridoxal 5'-phosphate</name>
        <dbReference type="ChEBI" id="CHEBI:597326"/>
    </cofactor>
</comment>
<dbReference type="PANTHER" id="PTHR11601:SF62">
    <property type="entry name" value="SELENOCYSTEINE LYASE"/>
    <property type="match status" value="1"/>
</dbReference>
<evidence type="ECO:0000256" key="4">
    <source>
        <dbReference type="ARBA" id="ARBA00011738"/>
    </source>
</evidence>
<dbReference type="InterPro" id="IPR015421">
    <property type="entry name" value="PyrdxlP-dep_Trfase_major"/>
</dbReference>
<evidence type="ECO:0000256" key="2">
    <source>
        <dbReference type="ARBA" id="ARBA00004514"/>
    </source>
</evidence>
<keyword evidence="13" id="KW-1185">Reference proteome</keyword>
<dbReference type="OrthoDB" id="10250117at2759"/>
<dbReference type="EC" id="4.4.1.16" evidence="10"/>
<dbReference type="GO" id="GO:0005829">
    <property type="term" value="C:cytosol"/>
    <property type="evidence" value="ECO:0007669"/>
    <property type="project" value="UniProtKB-SubCell"/>
</dbReference>
<evidence type="ECO:0000256" key="7">
    <source>
        <dbReference type="ARBA" id="ARBA00022898"/>
    </source>
</evidence>
<dbReference type="PIRSF" id="PIRSF005572">
    <property type="entry name" value="NifS"/>
    <property type="match status" value="1"/>
</dbReference>
<dbReference type="Gene3D" id="1.10.260.50">
    <property type="match status" value="1"/>
</dbReference>
<feature type="domain" description="Aminotransferase class V" evidence="12">
    <location>
        <begin position="16"/>
        <end position="406"/>
    </location>
</feature>
<keyword evidence="6" id="KW-0808">Transferase</keyword>
<reference evidence="14" key="1">
    <citation type="submission" date="2025-08" db="UniProtKB">
        <authorList>
            <consortium name="RefSeq"/>
        </authorList>
    </citation>
    <scope>IDENTIFICATION</scope>
    <source>
        <tissue evidence="14">Whole sample</tissue>
    </source>
</reference>